<keyword evidence="2" id="KW-1185">Reference proteome</keyword>
<dbReference type="EMBL" id="CAJHCQ010000002">
    <property type="protein sequence ID" value="CAD6519619.1"/>
    <property type="molecule type" value="Genomic_DNA"/>
</dbReference>
<organism evidence="1 2">
    <name type="scientific">Paraburkholderia hiiakae</name>
    <dbReference type="NCBI Taxonomy" id="1081782"/>
    <lineage>
        <taxon>Bacteria</taxon>
        <taxon>Pseudomonadati</taxon>
        <taxon>Pseudomonadota</taxon>
        <taxon>Betaproteobacteria</taxon>
        <taxon>Burkholderiales</taxon>
        <taxon>Burkholderiaceae</taxon>
        <taxon>Paraburkholderia</taxon>
    </lineage>
</organism>
<name>A0ABM8NE51_9BURK</name>
<proteinExistence type="predicted"/>
<evidence type="ECO:0000313" key="1">
    <source>
        <dbReference type="EMBL" id="CAD6519619.1"/>
    </source>
</evidence>
<comment type="caution">
    <text evidence="1">The sequence shown here is derived from an EMBL/GenBank/DDBJ whole genome shotgun (WGS) entry which is preliminary data.</text>
</comment>
<protein>
    <submittedName>
        <fullName evidence="1">Uncharacterized protein</fullName>
    </submittedName>
</protein>
<gene>
    <name evidence="1" type="ORF">LMG27952_01173</name>
</gene>
<reference evidence="1 2" key="1">
    <citation type="submission" date="2020-10" db="EMBL/GenBank/DDBJ databases">
        <authorList>
            <person name="Peeters C."/>
        </authorList>
    </citation>
    <scope>NUCLEOTIDE SEQUENCE [LARGE SCALE GENOMIC DNA]</scope>
    <source>
        <strain evidence="1 2">LMG 27952</strain>
    </source>
</reference>
<dbReference type="Proteomes" id="UP000656319">
    <property type="component" value="Unassembled WGS sequence"/>
</dbReference>
<evidence type="ECO:0000313" key="2">
    <source>
        <dbReference type="Proteomes" id="UP000656319"/>
    </source>
</evidence>
<dbReference type="RefSeq" id="WP_201694932.1">
    <property type="nucleotide sequence ID" value="NZ_CAJHCQ010000002.1"/>
</dbReference>
<accession>A0ABM8NE51</accession>
<sequence length="110" mass="11960">MACANPIPRFEIVAPLERPRAKVVPLRAPRAWLEVMLNANTEEGARAHLTALLHSPLGVYVAQTAFVRGAMRVQLDIAPEDIDFTMHTLISSVPQATIGALRPRIANKGA</sequence>